<evidence type="ECO:0000256" key="6">
    <source>
        <dbReference type="ARBA" id="ARBA00042549"/>
    </source>
</evidence>
<feature type="region of interest" description="Disordered" evidence="7">
    <location>
        <begin position="329"/>
        <end position="366"/>
    </location>
</feature>
<evidence type="ECO:0000313" key="10">
    <source>
        <dbReference type="Ensembl" id="ENSOTSP00005022751.1"/>
    </source>
</evidence>
<sequence length="384" mass="43684">MNNAIGSRFLNGSCVCQRVLKICGFRCLVPQQHDAAHSQRNVMTAHSRFPPVKELTSSKIRQGWRYNVFDTTMKRSQKKWAVGSRFISVLVRVCILLTFWNYFHRTFPLALDIGCEKSHIAEHLYKEVVEQLFLIGISEKSLRNTRESEIPTRCVMADEEFLPFKENTFDLVVSSLSLHWINDLPGINQVLMPDVVFMGAMVGRETLYKLCCSLQLAELEREGGFSPHVSPYMAVTDLGNLLDQAGRLQYDIDEIQVHYPEIREGMSDLQGRFTESNCTWNKKSMLNRDTILAAASIYQGECMGCENGSVPATFEILYMIGWKSHDSQAKPAKRGSANVSFGDPSKVSQPSTKDKSWTKHLQPLHKENETAMKLKYRVSSKVDR</sequence>
<dbReference type="SUPFAM" id="SSF53335">
    <property type="entry name" value="S-adenosyl-L-methionine-dependent methyltransferases"/>
    <property type="match status" value="1"/>
</dbReference>
<evidence type="ECO:0000259" key="9">
    <source>
        <dbReference type="Pfam" id="PF08241"/>
    </source>
</evidence>
<reference evidence="10" key="2">
    <citation type="submission" date="2025-09" db="UniProtKB">
        <authorList>
            <consortium name="Ensembl"/>
        </authorList>
    </citation>
    <scope>IDENTIFICATION</scope>
</reference>
<comment type="similarity">
    <text evidence="1">Belongs to the methyltransferase superfamily.</text>
</comment>
<evidence type="ECO:0000256" key="7">
    <source>
        <dbReference type="SAM" id="MobiDB-lite"/>
    </source>
</evidence>
<keyword evidence="8" id="KW-0472">Membrane</keyword>
<proteinExistence type="inferred from homology"/>
<evidence type="ECO:0000256" key="4">
    <source>
        <dbReference type="ARBA" id="ARBA00040937"/>
    </source>
</evidence>
<feature type="domain" description="Methyltransferase type 11" evidence="9">
    <location>
        <begin position="111"/>
        <end position="185"/>
    </location>
</feature>
<dbReference type="GO" id="GO:0032981">
    <property type="term" value="P:mitochondrial respiratory chain complex I assembly"/>
    <property type="evidence" value="ECO:0007669"/>
    <property type="project" value="TreeGrafter"/>
</dbReference>
<evidence type="ECO:0000256" key="3">
    <source>
        <dbReference type="ARBA" id="ARBA00022679"/>
    </source>
</evidence>
<dbReference type="Proteomes" id="UP000694402">
    <property type="component" value="Unassembled WGS sequence"/>
</dbReference>
<protein>
    <recommendedName>
        <fullName evidence="4">Arginine-hydroxylase NDUFAF5, mitochondrial</fullName>
    </recommendedName>
    <alternativeName>
        <fullName evidence="5">NADH dehydrogenase [ubiquinone] 1 alpha subcomplex assembly factor 5</fullName>
    </alternativeName>
    <alternativeName>
        <fullName evidence="6">Putative methyltransferase NDUFAF5</fullName>
    </alternativeName>
</protein>
<dbReference type="GO" id="GO:0032259">
    <property type="term" value="P:methylation"/>
    <property type="evidence" value="ECO:0007669"/>
    <property type="project" value="UniProtKB-KW"/>
</dbReference>
<dbReference type="GO" id="GO:0005739">
    <property type="term" value="C:mitochondrion"/>
    <property type="evidence" value="ECO:0007669"/>
    <property type="project" value="TreeGrafter"/>
</dbReference>
<evidence type="ECO:0000256" key="1">
    <source>
        <dbReference type="ARBA" id="ARBA00008361"/>
    </source>
</evidence>
<gene>
    <name evidence="10" type="primary">NDUFAF5</name>
</gene>
<evidence type="ECO:0000256" key="8">
    <source>
        <dbReference type="SAM" id="Phobius"/>
    </source>
</evidence>
<keyword evidence="8" id="KW-0812">Transmembrane</keyword>
<organism evidence="10 11">
    <name type="scientific">Oncorhynchus tshawytscha</name>
    <name type="common">Chinook salmon</name>
    <name type="synonym">Salmo tshawytscha</name>
    <dbReference type="NCBI Taxonomy" id="74940"/>
    <lineage>
        <taxon>Eukaryota</taxon>
        <taxon>Metazoa</taxon>
        <taxon>Chordata</taxon>
        <taxon>Craniata</taxon>
        <taxon>Vertebrata</taxon>
        <taxon>Euteleostomi</taxon>
        <taxon>Actinopterygii</taxon>
        <taxon>Neopterygii</taxon>
        <taxon>Teleostei</taxon>
        <taxon>Protacanthopterygii</taxon>
        <taxon>Salmoniformes</taxon>
        <taxon>Salmonidae</taxon>
        <taxon>Salmoninae</taxon>
        <taxon>Oncorhynchus</taxon>
    </lineage>
</organism>
<dbReference type="InterPro" id="IPR029063">
    <property type="entry name" value="SAM-dependent_MTases_sf"/>
</dbReference>
<name>A0A8C8DEW5_ONCTS</name>
<accession>A0A8C8DEW5</accession>
<evidence type="ECO:0000256" key="2">
    <source>
        <dbReference type="ARBA" id="ARBA00022603"/>
    </source>
</evidence>
<dbReference type="Pfam" id="PF08241">
    <property type="entry name" value="Methyltransf_11"/>
    <property type="match status" value="1"/>
</dbReference>
<dbReference type="CDD" id="cd02440">
    <property type="entry name" value="AdoMet_MTases"/>
    <property type="match status" value="1"/>
</dbReference>
<keyword evidence="3" id="KW-0808">Transferase</keyword>
<dbReference type="AlphaFoldDB" id="A0A8C8DEW5"/>
<dbReference type="GO" id="GO:0008757">
    <property type="term" value="F:S-adenosylmethionine-dependent methyltransferase activity"/>
    <property type="evidence" value="ECO:0007669"/>
    <property type="project" value="InterPro"/>
</dbReference>
<feature type="transmembrane region" description="Helical" evidence="8">
    <location>
        <begin position="82"/>
        <end position="103"/>
    </location>
</feature>
<dbReference type="InterPro" id="IPR013216">
    <property type="entry name" value="Methyltransf_11"/>
</dbReference>
<dbReference type="Gene3D" id="3.40.50.150">
    <property type="entry name" value="Vaccinia Virus protein VP39"/>
    <property type="match status" value="1"/>
</dbReference>
<dbReference type="InterPro" id="IPR050602">
    <property type="entry name" value="Malonyl-ACP_OMT"/>
</dbReference>
<evidence type="ECO:0000256" key="5">
    <source>
        <dbReference type="ARBA" id="ARBA00041833"/>
    </source>
</evidence>
<keyword evidence="2" id="KW-0489">Methyltransferase</keyword>
<dbReference type="PANTHER" id="PTHR13090:SF1">
    <property type="entry name" value="ARGININE-HYDROXYLASE NDUFAF5, MITOCHONDRIAL"/>
    <property type="match status" value="1"/>
</dbReference>
<evidence type="ECO:0000313" key="11">
    <source>
        <dbReference type="Proteomes" id="UP000694402"/>
    </source>
</evidence>
<dbReference type="GeneTree" id="ENSGT00390000014687"/>
<dbReference type="Ensembl" id="ENSOTST00005024634.2">
    <property type="protein sequence ID" value="ENSOTSP00005022751.1"/>
    <property type="gene ID" value="ENSOTSG00005010825.2"/>
</dbReference>
<keyword evidence="11" id="KW-1185">Reference proteome</keyword>
<dbReference type="PANTHER" id="PTHR13090">
    <property type="entry name" value="ARGININE-HYDROXYLASE NDUFAF5, MITOCHONDRIAL"/>
    <property type="match status" value="1"/>
</dbReference>
<reference evidence="10" key="1">
    <citation type="submission" date="2025-08" db="UniProtKB">
        <authorList>
            <consortium name="Ensembl"/>
        </authorList>
    </citation>
    <scope>IDENTIFICATION</scope>
</reference>
<keyword evidence="8" id="KW-1133">Transmembrane helix</keyword>